<dbReference type="Pfam" id="PF00440">
    <property type="entry name" value="TetR_N"/>
    <property type="match status" value="1"/>
</dbReference>
<dbReference type="InterPro" id="IPR001647">
    <property type="entry name" value="HTH_TetR"/>
</dbReference>
<evidence type="ECO:0000313" key="6">
    <source>
        <dbReference type="EMBL" id="KZN66909.1"/>
    </source>
</evidence>
<feature type="DNA-binding region" description="H-T-H motif" evidence="4">
    <location>
        <begin position="57"/>
        <end position="76"/>
    </location>
</feature>
<comment type="caution">
    <text evidence="6">The sequence shown here is derived from an EMBL/GenBank/DDBJ whole genome shotgun (WGS) entry which is preliminary data.</text>
</comment>
<keyword evidence="1" id="KW-0805">Transcription regulation</keyword>
<dbReference type="PROSITE" id="PS50977">
    <property type="entry name" value="HTH_TETR_2"/>
    <property type="match status" value="1"/>
</dbReference>
<evidence type="ECO:0000256" key="1">
    <source>
        <dbReference type="ARBA" id="ARBA00023015"/>
    </source>
</evidence>
<reference evidence="6 7" key="1">
    <citation type="submission" date="2013-07" db="EMBL/GenBank/DDBJ databases">
        <title>Comparative Genomic and Metabolomic Analysis of Twelve Strains of Pseudoalteromonas luteoviolacea.</title>
        <authorList>
            <person name="Vynne N.G."/>
            <person name="Mansson M."/>
            <person name="Gram L."/>
        </authorList>
    </citation>
    <scope>NUCLEOTIDE SEQUENCE [LARGE SCALE GENOMIC DNA]</scope>
    <source>
        <strain evidence="6 7">S4060-1</strain>
    </source>
</reference>
<dbReference type="PATRIC" id="fig|1365257.3.peg.2486"/>
<keyword evidence="3" id="KW-0804">Transcription</keyword>
<dbReference type="PRINTS" id="PR00455">
    <property type="entry name" value="HTHTETR"/>
</dbReference>
<keyword evidence="2 4" id="KW-0238">DNA-binding</keyword>
<accession>A0A162BQW9</accession>
<gene>
    <name evidence="6" type="ORF">N478_18960</name>
</gene>
<evidence type="ECO:0000259" key="5">
    <source>
        <dbReference type="PROSITE" id="PS50977"/>
    </source>
</evidence>
<feature type="domain" description="HTH tetR-type" evidence="5">
    <location>
        <begin position="34"/>
        <end position="94"/>
    </location>
</feature>
<dbReference type="SUPFAM" id="SSF46689">
    <property type="entry name" value="Homeodomain-like"/>
    <property type="match status" value="1"/>
</dbReference>
<name>A0A162BQW9_9GAMM</name>
<dbReference type="EMBL" id="AUXX01000016">
    <property type="protein sequence ID" value="KZN66909.1"/>
    <property type="molecule type" value="Genomic_DNA"/>
</dbReference>
<proteinExistence type="predicted"/>
<dbReference type="GO" id="GO:0000976">
    <property type="term" value="F:transcription cis-regulatory region binding"/>
    <property type="evidence" value="ECO:0007669"/>
    <property type="project" value="TreeGrafter"/>
</dbReference>
<dbReference type="InterPro" id="IPR050109">
    <property type="entry name" value="HTH-type_TetR-like_transc_reg"/>
</dbReference>
<dbReference type="AlphaFoldDB" id="A0A162BQW9"/>
<dbReference type="Gene3D" id="1.10.357.10">
    <property type="entry name" value="Tetracycline Repressor, domain 2"/>
    <property type="match status" value="1"/>
</dbReference>
<dbReference type="InterPro" id="IPR009057">
    <property type="entry name" value="Homeodomain-like_sf"/>
</dbReference>
<evidence type="ECO:0000256" key="4">
    <source>
        <dbReference type="PROSITE-ProRule" id="PRU00335"/>
    </source>
</evidence>
<evidence type="ECO:0000313" key="7">
    <source>
        <dbReference type="Proteomes" id="UP000076661"/>
    </source>
</evidence>
<evidence type="ECO:0000256" key="2">
    <source>
        <dbReference type="ARBA" id="ARBA00023125"/>
    </source>
</evidence>
<dbReference type="PANTHER" id="PTHR30055">
    <property type="entry name" value="HTH-TYPE TRANSCRIPTIONAL REGULATOR RUTR"/>
    <property type="match status" value="1"/>
</dbReference>
<dbReference type="RefSeq" id="WP_196762200.1">
    <property type="nucleotide sequence ID" value="NZ_AUXX01000016.1"/>
</dbReference>
<protein>
    <recommendedName>
        <fullName evidence="5">HTH tetR-type domain-containing protein</fullName>
    </recommendedName>
</protein>
<dbReference type="GO" id="GO:0003700">
    <property type="term" value="F:DNA-binding transcription factor activity"/>
    <property type="evidence" value="ECO:0007669"/>
    <property type="project" value="TreeGrafter"/>
</dbReference>
<organism evidence="6 7">
    <name type="scientific">Pseudoalteromonas luteoviolacea S4060-1</name>
    <dbReference type="NCBI Taxonomy" id="1365257"/>
    <lineage>
        <taxon>Bacteria</taxon>
        <taxon>Pseudomonadati</taxon>
        <taxon>Pseudomonadota</taxon>
        <taxon>Gammaproteobacteria</taxon>
        <taxon>Alteromonadales</taxon>
        <taxon>Pseudoalteromonadaceae</taxon>
        <taxon>Pseudoalteromonas</taxon>
    </lineage>
</organism>
<evidence type="ECO:0000256" key="3">
    <source>
        <dbReference type="ARBA" id="ARBA00023163"/>
    </source>
</evidence>
<dbReference type="PANTHER" id="PTHR30055:SF234">
    <property type="entry name" value="HTH-TYPE TRANSCRIPTIONAL REGULATOR BETI"/>
    <property type="match status" value="1"/>
</dbReference>
<dbReference type="Proteomes" id="UP000076661">
    <property type="component" value="Unassembled WGS sequence"/>
</dbReference>
<sequence>MLQLLSEEMFKFGSEINNDDEVIPQRSKKQMAIAERHRELLLIAKDIISAEGFHGFTMDKLASASGYSKGTIYNHFASKEDVIVTISCEALKTLAQMYKKAYGFEGGSRDKVVALHVAYRIFSRLEPVLFMCVLTSKTPWVVEKSTAENIEKQNLAEEKLIEIADKFILDAIDGEDLALAATASTDALIFANWAVAFGSNALLNNATNSQCIQRIEDPYSVLYNVNIVLDGMNWQPLSSRRDYKKVWREVEQTIFADESAYLAQVGR</sequence>